<dbReference type="AlphaFoldDB" id="A0AAD9K328"/>
<sequence>MFEEVRKPIEKLITKVDSCLEPVMGIPEARVEDVANLMPDVKQQLPSVDIDVNPQTVKIVIAGACDGHTQSKD</sequence>
<keyword evidence="2" id="KW-1185">Reference proteome</keyword>
<dbReference type="Proteomes" id="UP001208570">
    <property type="component" value="Unassembled WGS sequence"/>
</dbReference>
<reference evidence="1" key="1">
    <citation type="journal article" date="2023" name="Mol. Biol. Evol.">
        <title>Third-Generation Sequencing Reveals the Adaptive Role of the Epigenome in Three Deep-Sea Polychaetes.</title>
        <authorList>
            <person name="Perez M."/>
            <person name="Aroh O."/>
            <person name="Sun Y."/>
            <person name="Lan Y."/>
            <person name="Juniper S.K."/>
            <person name="Young C.R."/>
            <person name="Angers B."/>
            <person name="Qian P.Y."/>
        </authorList>
    </citation>
    <scope>NUCLEOTIDE SEQUENCE</scope>
    <source>
        <strain evidence="1">P08H-3</strain>
    </source>
</reference>
<protein>
    <submittedName>
        <fullName evidence="1">Uncharacterized protein</fullName>
    </submittedName>
</protein>
<evidence type="ECO:0000313" key="1">
    <source>
        <dbReference type="EMBL" id="KAK2163862.1"/>
    </source>
</evidence>
<name>A0AAD9K328_9ANNE</name>
<gene>
    <name evidence="1" type="ORF">LSH36_73g05009</name>
</gene>
<comment type="caution">
    <text evidence="1">The sequence shown here is derived from an EMBL/GenBank/DDBJ whole genome shotgun (WGS) entry which is preliminary data.</text>
</comment>
<dbReference type="EMBL" id="JAODUP010000073">
    <property type="protein sequence ID" value="KAK2163862.1"/>
    <property type="molecule type" value="Genomic_DNA"/>
</dbReference>
<organism evidence="1 2">
    <name type="scientific">Paralvinella palmiformis</name>
    <dbReference type="NCBI Taxonomy" id="53620"/>
    <lineage>
        <taxon>Eukaryota</taxon>
        <taxon>Metazoa</taxon>
        <taxon>Spiralia</taxon>
        <taxon>Lophotrochozoa</taxon>
        <taxon>Annelida</taxon>
        <taxon>Polychaeta</taxon>
        <taxon>Sedentaria</taxon>
        <taxon>Canalipalpata</taxon>
        <taxon>Terebellida</taxon>
        <taxon>Terebelliformia</taxon>
        <taxon>Alvinellidae</taxon>
        <taxon>Paralvinella</taxon>
    </lineage>
</organism>
<proteinExistence type="predicted"/>
<evidence type="ECO:0000313" key="2">
    <source>
        <dbReference type="Proteomes" id="UP001208570"/>
    </source>
</evidence>
<accession>A0AAD9K328</accession>